<proteinExistence type="predicted"/>
<feature type="compositionally biased region" description="Polar residues" evidence="1">
    <location>
        <begin position="1"/>
        <end position="10"/>
    </location>
</feature>
<dbReference type="Pfam" id="PF00004">
    <property type="entry name" value="AAA"/>
    <property type="match status" value="1"/>
</dbReference>
<dbReference type="GO" id="GO:0005524">
    <property type="term" value="F:ATP binding"/>
    <property type="evidence" value="ECO:0007669"/>
    <property type="project" value="InterPro"/>
</dbReference>
<dbReference type="Gene3D" id="3.40.50.300">
    <property type="entry name" value="P-loop containing nucleotide triphosphate hydrolases"/>
    <property type="match status" value="1"/>
</dbReference>
<dbReference type="PANTHER" id="PTHR46411">
    <property type="entry name" value="FAMILY ATPASE, PUTATIVE-RELATED"/>
    <property type="match status" value="1"/>
</dbReference>
<sequence>MSEATATPNNDDAAKADTKKRSRILRSDQVYDFQTSQVRLIKSVKSDSKKQNGRKALLRVRRLMDETGFHTKTEVDIKSGRLAQVMRQINSDVDDISLKSNPPVVPLELFYHNRAALQEQLDKARISEPKDDELITDLVDTLKFAEEDHATNIANLEPLLAAGEITWELLWAIFAPNVLIYRYHRLVEQDQILQLRSIKQFKRRDKTRVWCLDCRIVADDGVKFGLASEPFAMLIDEFTGARKIADLRIFPLKYHKNKEEICAKALVRGRRFAGLHEPRVMETSGPAMFENRTTRWEPYPIKFASHGRMIIDPAGFRSVNPNISFMPEVHAGLSRENLTEEELIICTPVALGFCFGNSKWGGFAMSRLLDVKWNDQAFTDLVLEEPTKMLVRSMVRQHSSQTDDFDDFVSGKGKGIVCLFSGPPGSGKTLTAEAVAEITRRPLYSVSAGDLGVKPKDVDEKLREILELSHKWNAVLLLDEADVFLQERDSTDIQRNALVSIFLRQLEYYQGILILTTNRIAQCDAAFASRVHISKEYPELDEPSRGKIWATFLRRMKNASQGAEVHITEEDIARLAKMEINGRKIKNIFSSARIVAKEMQEPLAISHIDLVLNATNPVFETQPPKPLNVAHQNGVKN</sequence>
<dbReference type="PANTHER" id="PTHR46411:SF3">
    <property type="entry name" value="AAA+ ATPASE DOMAIN-CONTAINING PROTEIN"/>
    <property type="match status" value="1"/>
</dbReference>
<dbReference type="Proteomes" id="UP001152533">
    <property type="component" value="Unassembled WGS sequence"/>
</dbReference>
<evidence type="ECO:0000313" key="4">
    <source>
        <dbReference type="Proteomes" id="UP001152533"/>
    </source>
</evidence>
<dbReference type="GO" id="GO:0016887">
    <property type="term" value="F:ATP hydrolysis activity"/>
    <property type="evidence" value="ECO:0007669"/>
    <property type="project" value="InterPro"/>
</dbReference>
<dbReference type="InterPro" id="IPR003593">
    <property type="entry name" value="AAA+_ATPase"/>
</dbReference>
<feature type="domain" description="AAA+ ATPase" evidence="2">
    <location>
        <begin position="414"/>
        <end position="541"/>
    </location>
</feature>
<dbReference type="SMART" id="SM00382">
    <property type="entry name" value="AAA"/>
    <property type="match status" value="1"/>
</dbReference>
<comment type="caution">
    <text evidence="3">The sequence shown here is derived from an EMBL/GenBank/DDBJ whole genome shotgun (WGS) entry which is preliminary data.</text>
</comment>
<evidence type="ECO:0000256" key="1">
    <source>
        <dbReference type="SAM" id="MobiDB-lite"/>
    </source>
</evidence>
<dbReference type="CDD" id="cd19481">
    <property type="entry name" value="RecA-like_protease"/>
    <property type="match status" value="1"/>
</dbReference>
<dbReference type="InterPro" id="IPR027417">
    <property type="entry name" value="P-loop_NTPase"/>
</dbReference>
<dbReference type="InterPro" id="IPR054289">
    <property type="entry name" value="DUF7025"/>
</dbReference>
<dbReference type="SUPFAM" id="SSF52540">
    <property type="entry name" value="P-loop containing nucleoside triphosphate hydrolases"/>
    <property type="match status" value="1"/>
</dbReference>
<dbReference type="AlphaFoldDB" id="A0A9W4WLL0"/>
<dbReference type="EMBL" id="CAMGZC010001599">
    <property type="protein sequence ID" value="CAI0653250.1"/>
    <property type="molecule type" value="Genomic_DNA"/>
</dbReference>
<organism evidence="3 4">
    <name type="scientific">Colletotrichum noveboracense</name>
    <dbReference type="NCBI Taxonomy" id="2664923"/>
    <lineage>
        <taxon>Eukaryota</taxon>
        <taxon>Fungi</taxon>
        <taxon>Dikarya</taxon>
        <taxon>Ascomycota</taxon>
        <taxon>Pezizomycotina</taxon>
        <taxon>Sordariomycetes</taxon>
        <taxon>Hypocreomycetidae</taxon>
        <taxon>Glomerellales</taxon>
        <taxon>Glomerellaceae</taxon>
        <taxon>Colletotrichum</taxon>
        <taxon>Colletotrichum gloeosporioides species complex</taxon>
    </lineage>
</organism>
<feature type="region of interest" description="Disordered" evidence="1">
    <location>
        <begin position="1"/>
        <end position="21"/>
    </location>
</feature>
<dbReference type="InterPro" id="IPR003959">
    <property type="entry name" value="ATPase_AAA_core"/>
</dbReference>
<reference evidence="3" key="1">
    <citation type="submission" date="2022-08" db="EMBL/GenBank/DDBJ databases">
        <authorList>
            <person name="Giroux E."/>
            <person name="Giroux E."/>
        </authorList>
    </citation>
    <scope>NUCLEOTIDE SEQUENCE</scope>
    <source>
        <strain evidence="3">H1091258</strain>
    </source>
</reference>
<evidence type="ECO:0000259" key="2">
    <source>
        <dbReference type="SMART" id="SM00382"/>
    </source>
</evidence>
<protein>
    <recommendedName>
        <fullName evidence="2">AAA+ ATPase domain-containing protein</fullName>
    </recommendedName>
</protein>
<dbReference type="Pfam" id="PF22942">
    <property type="entry name" value="DUF7025"/>
    <property type="match status" value="1"/>
</dbReference>
<keyword evidence="4" id="KW-1185">Reference proteome</keyword>
<name>A0A9W4WLL0_9PEZI</name>
<evidence type="ECO:0000313" key="3">
    <source>
        <dbReference type="EMBL" id="CAI0653250.1"/>
    </source>
</evidence>
<accession>A0A9W4WLL0</accession>
<gene>
    <name evidence="3" type="ORF">CGXH109_LOCUS125669</name>
</gene>